<dbReference type="Proteomes" id="UP001595803">
    <property type="component" value="Unassembled WGS sequence"/>
</dbReference>
<evidence type="ECO:0000313" key="1">
    <source>
        <dbReference type="EMBL" id="MFC3833405.1"/>
    </source>
</evidence>
<proteinExistence type="predicted"/>
<evidence type="ECO:0000313" key="2">
    <source>
        <dbReference type="Proteomes" id="UP001595803"/>
    </source>
</evidence>
<protein>
    <submittedName>
        <fullName evidence="1">Uncharacterized protein</fullName>
    </submittedName>
</protein>
<organism evidence="1 2">
    <name type="scientific">Deinococcus rufus</name>
    <dbReference type="NCBI Taxonomy" id="2136097"/>
    <lineage>
        <taxon>Bacteria</taxon>
        <taxon>Thermotogati</taxon>
        <taxon>Deinococcota</taxon>
        <taxon>Deinococci</taxon>
        <taxon>Deinococcales</taxon>
        <taxon>Deinococcaceae</taxon>
        <taxon>Deinococcus</taxon>
    </lineage>
</organism>
<dbReference type="RefSeq" id="WP_380101929.1">
    <property type="nucleotide sequence ID" value="NZ_JBHRZG010000011.1"/>
</dbReference>
<comment type="caution">
    <text evidence="1">The sequence shown here is derived from an EMBL/GenBank/DDBJ whole genome shotgun (WGS) entry which is preliminary data.</text>
</comment>
<sequence length="193" mass="20288">MKRRAGAAFSPPSALPGPALTLHYPAQVTLPEHWDGSAPIDTTGPAGPRQVTVTPAAVAPLRSMVTRAAVQGGQLVLMLDRTGLSVVGVTLLAFAPRDALELIVREDGDGLRDVLERLNVQDWETAVLGLGFTLRPGAAGPGWAAPGPAGTEALLLGLDGGCPSDSQTVRFVLRRRGEVLRDVSFLQSRRLTD</sequence>
<dbReference type="EMBL" id="JBHRZG010000011">
    <property type="protein sequence ID" value="MFC3833405.1"/>
    <property type="molecule type" value="Genomic_DNA"/>
</dbReference>
<reference evidence="2" key="1">
    <citation type="journal article" date="2019" name="Int. J. Syst. Evol. Microbiol.">
        <title>The Global Catalogue of Microorganisms (GCM) 10K type strain sequencing project: providing services to taxonomists for standard genome sequencing and annotation.</title>
        <authorList>
            <consortium name="The Broad Institute Genomics Platform"/>
            <consortium name="The Broad Institute Genome Sequencing Center for Infectious Disease"/>
            <person name="Wu L."/>
            <person name="Ma J."/>
        </authorList>
    </citation>
    <scope>NUCLEOTIDE SEQUENCE [LARGE SCALE GENOMIC DNA]</scope>
    <source>
        <strain evidence="2">CCTCC AB 2017081</strain>
    </source>
</reference>
<keyword evidence="2" id="KW-1185">Reference proteome</keyword>
<accession>A0ABV7Z8X3</accession>
<gene>
    <name evidence="1" type="ORF">ACFOSB_11110</name>
</gene>
<name>A0ABV7Z8X3_9DEIO</name>